<dbReference type="PROSITE" id="PS50237">
    <property type="entry name" value="HECT"/>
    <property type="match status" value="1"/>
</dbReference>
<accession>C3ZL75</accession>
<dbReference type="Gene3D" id="2.60.120.920">
    <property type="match status" value="1"/>
</dbReference>
<feature type="region of interest" description="Disordered" evidence="4">
    <location>
        <begin position="1206"/>
        <end position="1237"/>
    </location>
</feature>
<evidence type="ECO:0000256" key="2">
    <source>
        <dbReference type="PROSITE-ProRule" id="PRU00104"/>
    </source>
</evidence>
<dbReference type="PANTHER" id="PTHR46435:SF1">
    <property type="entry name" value="E3 UBIQUITIN-PROTEIN LIGASE HECTD4-RELATED"/>
    <property type="match status" value="1"/>
</dbReference>
<feature type="region of interest" description="Disordered" evidence="4">
    <location>
        <begin position="3623"/>
        <end position="3657"/>
    </location>
</feature>
<dbReference type="InParanoid" id="C3ZL75"/>
<evidence type="ECO:0000256" key="1">
    <source>
        <dbReference type="ARBA" id="ARBA00022786"/>
    </source>
</evidence>
<feature type="compositionally biased region" description="Polar residues" evidence="4">
    <location>
        <begin position="1930"/>
        <end position="1940"/>
    </location>
</feature>
<dbReference type="SUPFAM" id="SSF56204">
    <property type="entry name" value="Hect, E3 ligase catalytic domain"/>
    <property type="match status" value="2"/>
</dbReference>
<dbReference type="eggNOG" id="KOG1426">
    <property type="taxonomic scope" value="Eukaryota"/>
</dbReference>
<feature type="compositionally biased region" description="Low complexity" evidence="4">
    <location>
        <begin position="3493"/>
        <end position="3503"/>
    </location>
</feature>
<proteinExistence type="predicted"/>
<dbReference type="Pfam" id="PF00632">
    <property type="entry name" value="HECT"/>
    <property type="match status" value="2"/>
</dbReference>
<dbReference type="InterPro" id="IPR043136">
    <property type="entry name" value="B30.2/SPRY_sf"/>
</dbReference>
<organism>
    <name type="scientific">Branchiostoma floridae</name>
    <name type="common">Florida lancelet</name>
    <name type="synonym">Amphioxus</name>
    <dbReference type="NCBI Taxonomy" id="7739"/>
    <lineage>
        <taxon>Eukaryota</taxon>
        <taxon>Metazoa</taxon>
        <taxon>Chordata</taxon>
        <taxon>Cephalochordata</taxon>
        <taxon>Leptocardii</taxon>
        <taxon>Amphioxiformes</taxon>
        <taxon>Branchiostomatidae</taxon>
        <taxon>Branchiostoma</taxon>
    </lineage>
</organism>
<protein>
    <recommendedName>
        <fullName evidence="5">HECT domain-containing protein</fullName>
    </recommendedName>
</protein>
<dbReference type="STRING" id="7739.C3ZL75"/>
<feature type="region of interest" description="Disordered" evidence="4">
    <location>
        <begin position="1930"/>
        <end position="1960"/>
    </location>
</feature>
<dbReference type="SMART" id="SM00119">
    <property type="entry name" value="HECTc"/>
    <property type="match status" value="1"/>
</dbReference>
<dbReference type="InterPro" id="IPR043366">
    <property type="entry name" value="HECTD4"/>
</dbReference>
<gene>
    <name evidence="6" type="ORF">BRAFLDRAFT_78160</name>
</gene>
<feature type="compositionally biased region" description="Polar residues" evidence="4">
    <location>
        <begin position="1521"/>
        <end position="1536"/>
    </location>
</feature>
<dbReference type="EMBL" id="GG666640">
    <property type="protein sequence ID" value="EEN46757.1"/>
    <property type="molecule type" value="Genomic_DNA"/>
</dbReference>
<feature type="region of interest" description="Disordered" evidence="4">
    <location>
        <begin position="2773"/>
        <end position="2793"/>
    </location>
</feature>
<name>C3ZL75_BRAFL</name>
<keyword evidence="3" id="KW-0175">Coiled coil</keyword>
<dbReference type="InterPro" id="IPR035983">
    <property type="entry name" value="Hect_E3_ubiquitin_ligase"/>
</dbReference>
<evidence type="ECO:0000313" key="6">
    <source>
        <dbReference type="EMBL" id="EEN46757.1"/>
    </source>
</evidence>
<dbReference type="InterPro" id="IPR000569">
    <property type="entry name" value="HECT_dom"/>
</dbReference>
<dbReference type="InterPro" id="IPR035781">
    <property type="entry name" value="SPRY_HECTD4"/>
</dbReference>
<feature type="coiled-coil region" evidence="3">
    <location>
        <begin position="1368"/>
        <end position="1395"/>
    </location>
</feature>
<evidence type="ECO:0000256" key="3">
    <source>
        <dbReference type="SAM" id="Coils"/>
    </source>
</evidence>
<dbReference type="Gene3D" id="3.30.2410.10">
    <property type="entry name" value="Hect, E3 ligase catalytic domain"/>
    <property type="match status" value="1"/>
</dbReference>
<dbReference type="Gene3D" id="3.90.1750.10">
    <property type="entry name" value="Hect, E3 ligase catalytic domains"/>
    <property type="match status" value="1"/>
</dbReference>
<dbReference type="CDD" id="cd13735">
    <property type="entry name" value="SPRY_HECT_like"/>
    <property type="match status" value="1"/>
</dbReference>
<feature type="region of interest" description="Disordered" evidence="4">
    <location>
        <begin position="1496"/>
        <end position="1570"/>
    </location>
</feature>
<reference evidence="6" key="1">
    <citation type="journal article" date="2008" name="Nature">
        <title>The amphioxus genome and the evolution of the chordate karyotype.</title>
        <authorList>
            <consortium name="US DOE Joint Genome Institute (JGI-PGF)"/>
            <person name="Putnam N.H."/>
            <person name="Butts T."/>
            <person name="Ferrier D.E.K."/>
            <person name="Furlong R.F."/>
            <person name="Hellsten U."/>
            <person name="Kawashima T."/>
            <person name="Robinson-Rechavi M."/>
            <person name="Shoguchi E."/>
            <person name="Terry A."/>
            <person name="Yu J.-K."/>
            <person name="Benito-Gutierrez E.L."/>
            <person name="Dubchak I."/>
            <person name="Garcia-Fernandez J."/>
            <person name="Gibson-Brown J.J."/>
            <person name="Grigoriev I.V."/>
            <person name="Horton A.C."/>
            <person name="de Jong P.J."/>
            <person name="Jurka J."/>
            <person name="Kapitonov V.V."/>
            <person name="Kohara Y."/>
            <person name="Kuroki Y."/>
            <person name="Lindquist E."/>
            <person name="Lucas S."/>
            <person name="Osoegawa K."/>
            <person name="Pennacchio L.A."/>
            <person name="Salamov A.A."/>
            <person name="Satou Y."/>
            <person name="Sauka-Spengler T."/>
            <person name="Schmutz J."/>
            <person name="Shin-I T."/>
            <person name="Toyoda A."/>
            <person name="Bronner-Fraser M."/>
            <person name="Fujiyama A."/>
            <person name="Holland L.Z."/>
            <person name="Holland P.W.H."/>
            <person name="Satoh N."/>
            <person name="Rokhsar D.S."/>
        </authorList>
    </citation>
    <scope>NUCLEOTIDE SEQUENCE [LARGE SCALE GENOMIC DNA]</scope>
    <source>
        <strain evidence="6">S238N-H82</strain>
        <tissue evidence="6">Testes</tissue>
    </source>
</reference>
<evidence type="ECO:0000256" key="4">
    <source>
        <dbReference type="SAM" id="MobiDB-lite"/>
    </source>
</evidence>
<sequence>MASSGPDNSQWLSVTEETLFLHDGLIRVTDLVELPQDVQAGNATATPDNGHEVVTFDSKSPAELCEKLLAVCGNQNNEYSLLLEYRLNALRGLWLAQRQLSGDGPTEQDGLNHEETLALLKKQGIWQPGEQVSFSSRVSLLLIFPLLKSQSRADPSLCCMTAELLLQCLRDCAPLSLTKEPSDCLNGLENLLCSWLEEREGGATGEGGASRSLQDVQQRENAAAALVALACALGFLYARNPQLDQGWVVWGGGRLVHRPANFDGKQKILLNILSPHTLQCVASVPAPEEYVSGAAITTLALTSDGVYFYWVWSPAVLSDKNARNPPVFMDTFRLQDQDGSIIAVPLGPRVTLQRKEGDTSKSLNEALLSRLRPYTRSTSAASLIALTGGNTTPTGGAREETSTASSCGLSLKLLRRTPIYTCGSTLVMLTAPPGSSSSSAARSLFGSGTSLSSLRVLATSLCFSTASGQYTNRCELVDAPTCSLARGAGVQGLGVCYDAVNNLIWTCSGDWVDQWHNPGNQAPHHVCRRLGIQADIQEPPQGSLKTLLHTVHLLQRLQTTLSPLPVAELLFKLLQTEGGPGLTTSLLGSKHLLCWGFEDMLTNIDKGPDDKDKDNLVACPEVISQLMRHVGFSCCHQLTSDLLNTVLGKILLQQPNIDTRHLGCVCDILDSAVSTQDSRLTLCVLIVLQVIFKSFIFKNESEEEAALVKKTRTLVWRLLTTSPCSRIQEEAANVCRLKEDLVQLILKLCVRESCVLLRTCVSAEQQEFNTIVSSVPEDAGFLFGVKVPAPWATGKSVESIHPVRDNYKFRETVQIPGARCLYLRFDPRCSSQYDYDKGYMTVLQSVFPSNKIPGARCLYLRFDPRCSSQYDYDKKASPCLRYIMALLSHVMSAVVTVSHDKHSSEGQSKTNKLHEMIQGAVLGLATKILLGCQEVLEVLLDVCRSFSASGAEERECRFQGLERVAKATVLGHLLPVLMTSLTHGNLKYLPLADALMPQLVQLVVLSSQYLPLADALMPQLVQLVVLSSQEDAGFLFGVKVPAPWATGKSVESIHPVRDNYKFRETVQIPGARCLYLRFDPRCSSQYDYDKGYMTVLQSVFPSNKIPGARCLYLRFDPRCSSQYDYDKLLVLARHVLVLDWRGFPVTRAGAIEVANQACSMLHILYRGPEVTQEEQACGHLLKSRLLQRCVWKVECGTVISPVTPPPHLEGSELTLTQLSGTDTEKEPSSSDEGTPMDEDVCVMGAVLPRIKLSPAIMHKLRKLSGRAALQFRPSIREVLQPDVLEETVVSVVIEPLPVTMVIEPLPVTMVTELYQFPPYREVLQPDVLEETVVSVVIKHLGLFEILQQLSVSEEGTQTADFQLLCDIMAETFKKLNALERQLQALAEMEQKWQNDVEDAGQGQLQDNTPFFMNFHLQETTRKDLALLCYLKEVELNLVDLEGTIKTLKELFDKDVSTATKKDGQEKPFLLKTKLLLEKLLARAELLLHVTIETEESGPGLARSMSQHPSETEESGPGLARSMSQHPSGMPPSTDTPLVSPHLARSISAPSTFDAESGGISQGRDLNSAGRWKRQRGQAVFLQELVEDRGKPDKPAHAVLLDQLFSFIGSNLEEHVSCSSFLSAASVRWQRGNSRKQALVHMVELLTAAARVGGATHLVSAVTSVLQHGPKVEELTCGGMVNQVREAFAETMTSVVQLASTYPIACSNSIGLLCVIPYTRAEERCLVRSGLVQLLDKLCSLSSYRDQSNTETQTMKQRVSAMAWAGFQVLSNRCVMWEDEEGAASAVEHSGLARQVSALLTNHLARATECSGDEAAGTEALQEVLSLLNNLSRSKLGKAILSQPACVSKLLSLLLDQRPSPKLVLIVLQLCRVALPLISAEDCENIQLPCWGQDMHVFEGGIQDPAARIASLLLAKLGDYVVPGAQTALSLASPDHSQPSAPASAAVHGGTGDRERLEETEAQDGRIAVYVHKREDQSSHEVIQPLLSCDGRPFRLGSGANMEKVVRMDRDLTRSGRAEVITEDAVTAIRRAAKWAQAGLVVSTGPPVDGTGQEGGSTDRKRMASSAVCREKNAELARADPVRRFISGQVANSMAGEVIGLLHGLLTAPESSTAQIWASAVERGLLTAPESSTAQIWASAVERVLTHALLCLPTLLSQSDVVLSPSSSTPAITDFLTTARQVVAALCALGGFRECVKPGTMVQIAGEGMQAVSAQVDNLLIAGEGMQAVSAQVDNLLIAGEGMQAVSALVDNLLVVSISEQQGVATVRFENADKMTISSETLQVPLSRIQPPKAEPLPLDQLSMTEKVIEAQKALLAPQDGQCMPAVQAPLPTGTDGSSALMAAVRVMAEIRTRSCMVQLPLLDTIGAAMLTLPVSCRSCMVLATHMGDRSFAARFVENSSSVLNILRIMADEFTAGERLPAVEAQCERLRMLYRDCARPPPPPSEGPGRQPKEITWCTSRVFPPPRSCLFSHGLSGVAFLGDPSAGSGLPRGTFLYASASVPSQAPSFYWEIEVCSFGETDDESGPIISFGFAPTAEKRDGAWTNPVGTVLFHNNGRAVHYNGSSLLQWKSARLDVTLSAGDVAGIGWERIGEAPSVQGEQVKGRVYFTYNGQRLPAVLDDVSGGMWPVIHIQKKNTRIRANFGSRPFAFAEGQHHRNAADMSADQTEEISATFGLLPFHLGEDSDSETAAAGASGEEESPPQGPPVRIAMAPEAQPQYNSSTAVQYRLQLSYDNFLTSGPDMRAPLLVQVTSTQLVKGFHHPCMNTFSFIRRGNRRSSPGPRRRFRNEAERKSGLEQIKGALQLGMVDIARQTVEFLYEENGGMPRDLHLPTIEDIRAEAMKFTIERVRKGMTVVIRHPQTGGVLTTGSTVLPKFAVRGMLKTFGSTGVVLDVDSHNELVQVETYLRSEGVLVRQLLQCESSLVHYFCRTALLSLLSHCRPHILDRCPVPSMVETFSSLSRDIDPDYMQLLSNQLLSCPSPHGRTYNVRWLLFPLQTAPELFAYEEFPVTETKVNTDAYFPGAAFLVVSCKTDPDVPRKDTALYKSHVDNEPSPSPALPCTSLMLIMNPPIPSTALYKSHVDNEPSPSPAPPCTSLMLIMDPPIPSTGLYKSHVDNEPSPSPALPCTSLMLIMNPPIPSTALTALYKSPWARLFCYGIGHQLRKNGHVALQEVTCYPRDAAIAGTGGLTPPPLADQYPPAILPCDRVHIRVGVSPPPGYVVTIHAVPPEFALAISFIEELISVKHHVDSKGDARMEEQAASSYDIPSGAFVHLVELLGGYVWKSDVPAMLKEIMFHLLAELLRASQSRKEDGDVCLITLSPSLALLMHVNLQAELKKLYEHENKRRQRGDVIGSGEYSRFSSYFHALMEGETVTNDAVADACQTLTVPTAHSRLLVISGIPMHLEQGTVRDAIRKYNHVVLVVISGIPMHLVEQGTVRDAIRKACNMYGGLFRDEVFVPLQDKEDLPVPPAVPASAAVELETQQLLASTMDSAPLPAPLASPEQDSPTADHPPDGRPPSPLGTPCIKGYAVVEIRSKSKMDDVRSALLSSRAIVGVVTYDTEELIDVTTEDMLSVSPVNLNLLSDPQGGPALGDYLKSRILSKGAPTGLTQKAQDVITEIFHRQSPGEKKGKQKQQERPGKAGKDPQQEDGAKRETPEDKYLTLEGFLLFVADKTKQDARSVWKAILACGYDLHFDRRSKTLALCGRLSSPADMTCTSTGELFICLFVCLFVADKTKQDARSVWKAILACGYDLHFDRCACVDTAQAVQTSKQWTLRMDCALVDYVNALCRHLAISAARLHPHELYIREAELASPAFSCLQGVPVESLRLRFALLLSLNNTLETFFLPLVDLRPCSTYPNSTAALLSCARRLMFYDTKVVVMNSILNATAQRNPSQAAPEITLDPLEIVGGEAVTAMGTQFCQAARQLSIVPSSQLCVKLASGGDPTYSFNVRFTGEEVHGTSGSFRHFLWQVCKELQGPILNLLMLCPSATANRNKGKYILRPGPLTYGEEKLLEFLGQLLGVAVCADVPLPLDLYLTVLYCSCTVYVAIVTGSSGLPLDEDDLREADILTYNYITRLAEAETESDFWAACAEVCPAQLQEGEGGDHPLCSFTFSSVTGEDVELCAGGRSRMLSWENHVEYLNPNLYPLCRWENRVEYLTSNLCPRCRWENCVEYLTSNLYPCCRWENRVEYLSLIRALRLEELRCANRMAPIAAGLATIVPVQVLHILTPGDLELRTCGMPHVDLAFLRSHTMYQVGLMETDTHIEFFWSSLESFSQDQLRKFVKFACNQERIPCTCPCKDGGPDTAHVPPYPMKIAPPDGPGSPDSWYIRVEMFPRFAVHPGGDVHVHDQAAAVLVAGNDDGEASVRDQLPRGPAQRLNYWTHKGVSRALVCTACSSDSRYIRVETCMFMIKLPQYSSQETMTERLLYAINCREDPLSG</sequence>
<keyword evidence="1 2" id="KW-0833">Ubl conjugation pathway</keyword>
<feature type="domain" description="HECT" evidence="5">
    <location>
        <begin position="3953"/>
        <end position="4443"/>
    </location>
</feature>
<dbReference type="GO" id="GO:0004842">
    <property type="term" value="F:ubiquitin-protein transferase activity"/>
    <property type="evidence" value="ECO:0007669"/>
    <property type="project" value="InterPro"/>
</dbReference>
<dbReference type="PANTHER" id="PTHR46435">
    <property type="entry name" value="E3 UBIQUITIN-PROTEIN LIGASE HECTD4-RELATED"/>
    <property type="match status" value="1"/>
</dbReference>
<feature type="region of interest" description="Disordered" evidence="4">
    <location>
        <begin position="2044"/>
        <end position="2064"/>
    </location>
</feature>
<feature type="active site" description="Glycyl thioester intermediate" evidence="2">
    <location>
        <position position="4411"/>
    </location>
</feature>
<feature type="region of interest" description="Disordered" evidence="4">
    <location>
        <begin position="3493"/>
        <end position="3525"/>
    </location>
</feature>
<evidence type="ECO:0000259" key="5">
    <source>
        <dbReference type="PROSITE" id="PS50237"/>
    </source>
</evidence>
<feature type="region of interest" description="Disordered" evidence="4">
    <location>
        <begin position="2685"/>
        <end position="2708"/>
    </location>
</feature>